<accession>A0A1F6V590</accession>
<organism evidence="1 2">
    <name type="scientific">Candidatus Muproteobacteria bacterium RBG_16_60_9</name>
    <dbReference type="NCBI Taxonomy" id="1817755"/>
    <lineage>
        <taxon>Bacteria</taxon>
        <taxon>Pseudomonadati</taxon>
        <taxon>Pseudomonadota</taxon>
        <taxon>Candidatus Muproteobacteria</taxon>
    </lineage>
</organism>
<protein>
    <recommendedName>
        <fullName evidence="3">Thioesterase</fullName>
    </recommendedName>
</protein>
<dbReference type="PANTHER" id="PTHR12475">
    <property type="match status" value="1"/>
</dbReference>
<proteinExistence type="predicted"/>
<dbReference type="Pfam" id="PF13279">
    <property type="entry name" value="4HBT_2"/>
    <property type="match status" value="1"/>
</dbReference>
<dbReference type="PANTHER" id="PTHR12475:SF4">
    <property type="entry name" value="PROTEIN THEM6"/>
    <property type="match status" value="1"/>
</dbReference>
<dbReference type="Gene3D" id="3.10.129.10">
    <property type="entry name" value="Hotdog Thioesterase"/>
    <property type="match status" value="1"/>
</dbReference>
<name>A0A1F6V590_9PROT</name>
<dbReference type="CDD" id="cd00586">
    <property type="entry name" value="4HBT"/>
    <property type="match status" value="1"/>
</dbReference>
<dbReference type="Proteomes" id="UP000179076">
    <property type="component" value="Unassembled WGS sequence"/>
</dbReference>
<evidence type="ECO:0008006" key="3">
    <source>
        <dbReference type="Google" id="ProtNLM"/>
    </source>
</evidence>
<dbReference type="AlphaFoldDB" id="A0A1F6V590"/>
<comment type="caution">
    <text evidence="1">The sequence shown here is derived from an EMBL/GenBank/DDBJ whole genome shotgun (WGS) entry which is preliminary data.</text>
</comment>
<dbReference type="SUPFAM" id="SSF54637">
    <property type="entry name" value="Thioesterase/thiol ester dehydrase-isomerase"/>
    <property type="match status" value="1"/>
</dbReference>
<evidence type="ECO:0000313" key="1">
    <source>
        <dbReference type="EMBL" id="OGI64689.1"/>
    </source>
</evidence>
<gene>
    <name evidence="1" type="ORF">A2W18_04190</name>
</gene>
<dbReference type="InterPro" id="IPR051490">
    <property type="entry name" value="THEM6_lcsJ_thioesterase"/>
</dbReference>
<dbReference type="EMBL" id="MFSP01000124">
    <property type="protein sequence ID" value="OGI64689.1"/>
    <property type="molecule type" value="Genomic_DNA"/>
</dbReference>
<sequence>MNLYLRLMWTILRALFAPRLAVREAIELKLRVLPNDLDINGHMNNGRYLALVDLALITLFIRSGFAKLCIQNKWRPMAGGSAAHYRRGLSLFESFTLRFTSVGWDEYWNYSRFEFLREGKVCAVGFTKGAAVGRNGLIKNSEIYPALAACRT</sequence>
<reference evidence="1 2" key="1">
    <citation type="journal article" date="2016" name="Nat. Commun.">
        <title>Thousands of microbial genomes shed light on interconnected biogeochemical processes in an aquifer system.</title>
        <authorList>
            <person name="Anantharaman K."/>
            <person name="Brown C.T."/>
            <person name="Hug L.A."/>
            <person name="Sharon I."/>
            <person name="Castelle C.J."/>
            <person name="Probst A.J."/>
            <person name="Thomas B.C."/>
            <person name="Singh A."/>
            <person name="Wilkins M.J."/>
            <person name="Karaoz U."/>
            <person name="Brodie E.L."/>
            <person name="Williams K.H."/>
            <person name="Hubbard S.S."/>
            <person name="Banfield J.F."/>
        </authorList>
    </citation>
    <scope>NUCLEOTIDE SEQUENCE [LARGE SCALE GENOMIC DNA]</scope>
</reference>
<evidence type="ECO:0000313" key="2">
    <source>
        <dbReference type="Proteomes" id="UP000179076"/>
    </source>
</evidence>
<dbReference type="InterPro" id="IPR029069">
    <property type="entry name" value="HotDog_dom_sf"/>
</dbReference>